<organism evidence="5 6">
    <name type="scientific">Oryzias melastigma</name>
    <name type="common">Marine medaka</name>
    <dbReference type="NCBI Taxonomy" id="30732"/>
    <lineage>
        <taxon>Eukaryota</taxon>
        <taxon>Metazoa</taxon>
        <taxon>Chordata</taxon>
        <taxon>Craniata</taxon>
        <taxon>Vertebrata</taxon>
        <taxon>Euteleostomi</taxon>
        <taxon>Actinopterygii</taxon>
        <taxon>Neopterygii</taxon>
        <taxon>Teleostei</taxon>
        <taxon>Neoteleostei</taxon>
        <taxon>Acanthomorphata</taxon>
        <taxon>Ovalentaria</taxon>
        <taxon>Atherinomorphae</taxon>
        <taxon>Beloniformes</taxon>
        <taxon>Adrianichthyidae</taxon>
        <taxon>Oryziinae</taxon>
        <taxon>Oryzias</taxon>
    </lineage>
</organism>
<feature type="coiled-coil region" evidence="3">
    <location>
        <begin position="54"/>
        <end position="88"/>
    </location>
</feature>
<evidence type="ECO:0000256" key="3">
    <source>
        <dbReference type="SAM" id="Coils"/>
    </source>
</evidence>
<dbReference type="SUPFAM" id="SSF64593">
    <property type="entry name" value="Intermediate filament protein, coiled coil region"/>
    <property type="match status" value="2"/>
</dbReference>
<accession>A0A834F3G9</accession>
<evidence type="ECO:0000259" key="4">
    <source>
        <dbReference type="PROSITE" id="PS51842"/>
    </source>
</evidence>
<proteinExistence type="predicted"/>
<name>A0A834F3G9_ORYME</name>
<feature type="coiled-coil region" evidence="3">
    <location>
        <begin position="152"/>
        <end position="186"/>
    </location>
</feature>
<reference evidence="5" key="1">
    <citation type="journal article" name="BMC Genomics">
        <title>Long-read sequencing and de novo genome assembly of marine medaka (Oryzias melastigma).</title>
        <authorList>
            <person name="Liang P."/>
            <person name="Saqib H.S.A."/>
            <person name="Ni X."/>
            <person name="Shen Y."/>
        </authorList>
    </citation>
    <scope>NUCLEOTIDE SEQUENCE</scope>
    <source>
        <strain evidence="5">Bigg-433</strain>
    </source>
</reference>
<dbReference type="InterPro" id="IPR002957">
    <property type="entry name" value="Keratin_I"/>
</dbReference>
<keyword evidence="1" id="KW-0403">Intermediate filament</keyword>
<dbReference type="Gene3D" id="1.20.5.170">
    <property type="match status" value="1"/>
</dbReference>
<dbReference type="Proteomes" id="UP000646548">
    <property type="component" value="Unassembled WGS sequence"/>
</dbReference>
<dbReference type="PROSITE" id="PS51842">
    <property type="entry name" value="IF_ROD_2"/>
    <property type="match status" value="1"/>
</dbReference>
<keyword evidence="2 3" id="KW-0175">Coiled coil</keyword>
<evidence type="ECO:0000256" key="1">
    <source>
        <dbReference type="ARBA" id="ARBA00022754"/>
    </source>
</evidence>
<dbReference type="FunFam" id="1.20.5.500:FF:000001">
    <property type="entry name" value="Type II keratin 23"/>
    <property type="match status" value="1"/>
</dbReference>
<evidence type="ECO:0000313" key="6">
    <source>
        <dbReference type="Proteomes" id="UP000646548"/>
    </source>
</evidence>
<dbReference type="SMART" id="SM01391">
    <property type="entry name" value="Filament"/>
    <property type="match status" value="1"/>
</dbReference>
<feature type="domain" description="IF rod" evidence="4">
    <location>
        <begin position="50"/>
        <end position="360"/>
    </location>
</feature>
<gene>
    <name evidence="5" type="ORF">FQA47_006824</name>
</gene>
<feature type="coiled-coil region" evidence="3">
    <location>
        <begin position="211"/>
        <end position="278"/>
    </location>
</feature>
<protein>
    <submittedName>
        <fullName evidence="5">Keratin, type I cytoskeletal 13</fullName>
    </submittedName>
</protein>
<dbReference type="PANTHER" id="PTHR23239:SF180">
    <property type="entry name" value="KERATIN, TYPE I CYTOSKELETAL 17"/>
    <property type="match status" value="1"/>
</dbReference>
<dbReference type="GO" id="GO:0005198">
    <property type="term" value="F:structural molecule activity"/>
    <property type="evidence" value="ECO:0007669"/>
    <property type="project" value="InterPro"/>
</dbReference>
<dbReference type="PRINTS" id="PR01248">
    <property type="entry name" value="TYPE1KERATIN"/>
</dbReference>
<dbReference type="GO" id="GO:0005882">
    <property type="term" value="C:intermediate filament"/>
    <property type="evidence" value="ECO:0007669"/>
    <property type="project" value="UniProtKB-KW"/>
</dbReference>
<evidence type="ECO:0000313" key="5">
    <source>
        <dbReference type="EMBL" id="KAF6719431.1"/>
    </source>
</evidence>
<dbReference type="Pfam" id="PF00038">
    <property type="entry name" value="Filament"/>
    <property type="match status" value="1"/>
</dbReference>
<dbReference type="InterPro" id="IPR039008">
    <property type="entry name" value="IF_rod_dom"/>
</dbReference>
<dbReference type="Gene3D" id="1.20.5.500">
    <property type="entry name" value="Single helix bin"/>
    <property type="match status" value="1"/>
</dbReference>
<dbReference type="EMBL" id="WKFB01000618">
    <property type="protein sequence ID" value="KAF6719431.1"/>
    <property type="molecule type" value="Genomic_DNA"/>
</dbReference>
<dbReference type="AlphaFoldDB" id="A0A834F3G9"/>
<dbReference type="Gene3D" id="1.20.5.1160">
    <property type="entry name" value="Vasodilator-stimulated phosphoprotein"/>
    <property type="match status" value="1"/>
</dbReference>
<sequence>MSFSSASYSRKTMSVYGGAGGSDTRISRPSWVHGGLDLTDASDFYFGDNKKATMQNLNYRLASYLEKVRRLEKENEQLEKKIREWYKSRTVVSHDFSKYLDIIKDLQDKICVASKLNTKNVLEIDNARLAVDDFRMKYESELSMRMAVEADIAGLRKLLDDSNLRRMELESRCEGLREELIVLKKDHEEELALLKKPVESQVNVVVDAPPTSDLNEAMKEIRDKYESLIAKNHTEIEMWYNKKILEVEHDVKRYSEDLKTSNTEIKELKSTFQRLQIDLESHLSMKASLEETLSETHIRYGAQLTSLQEVVSSLEAQLSQIHGDMVSNGQEYSILLQVKTRLEREIAEYRRLLEGEDESSKQGKRLLPLYFYNKNILLLSGWLIDEFLSSSSVITKVITVVETVVDGKVVESSKTVDVDVDNVE</sequence>
<comment type="caution">
    <text evidence="5">The sequence shown here is derived from an EMBL/GenBank/DDBJ whole genome shotgun (WGS) entry which is preliminary data.</text>
</comment>
<dbReference type="PANTHER" id="PTHR23239">
    <property type="entry name" value="INTERMEDIATE FILAMENT"/>
    <property type="match status" value="1"/>
</dbReference>
<evidence type="ECO:0000256" key="2">
    <source>
        <dbReference type="ARBA" id="ARBA00023054"/>
    </source>
</evidence>
<dbReference type="FunFam" id="1.20.5.170:FF:000002">
    <property type="entry name" value="Type I keratin KA11"/>
    <property type="match status" value="1"/>
</dbReference>